<dbReference type="EMBL" id="JBHSCY010000001">
    <property type="protein sequence ID" value="MFC4268804.1"/>
    <property type="molecule type" value="Genomic_DNA"/>
</dbReference>
<protein>
    <recommendedName>
        <fullName evidence="4">DUF4168 domain-containing protein</fullName>
    </recommendedName>
</protein>
<dbReference type="Proteomes" id="UP001595826">
    <property type="component" value="Unassembled WGS sequence"/>
</dbReference>
<feature type="region of interest" description="Disordered" evidence="1">
    <location>
        <begin position="149"/>
        <end position="184"/>
    </location>
</feature>
<proteinExistence type="predicted"/>
<gene>
    <name evidence="2" type="ORF">ACFOWD_07790</name>
</gene>
<feature type="compositionally biased region" description="Low complexity" evidence="1">
    <location>
        <begin position="165"/>
        <end position="176"/>
    </location>
</feature>
<evidence type="ECO:0008006" key="4">
    <source>
        <dbReference type="Google" id="ProtNLM"/>
    </source>
</evidence>
<sequence length="184" mass="21366">MKKLFFLFLAFNGLLIFGQNQPPKMPKYKAKNAAGIFYYDAVEAAKKIKLKKEEKISVFSKIIKNYNNDIKNISFLNGPKLNDVELTINSVGEQAFKNPDLRSKIRKMIEDTVIPVRDSVLKKEKNLNKKLEEVLSSKQLKKWLRYQTSQKNKLIPKPPQNNQSRNNGGMMQRNRMGGMGRRRF</sequence>
<accession>A0ABV8RC09</accession>
<comment type="caution">
    <text evidence="2">The sequence shown here is derived from an EMBL/GenBank/DDBJ whole genome shotgun (WGS) entry which is preliminary data.</text>
</comment>
<evidence type="ECO:0000313" key="2">
    <source>
        <dbReference type="EMBL" id="MFC4268804.1"/>
    </source>
</evidence>
<evidence type="ECO:0000313" key="3">
    <source>
        <dbReference type="Proteomes" id="UP001595826"/>
    </source>
</evidence>
<name>A0ABV8RC09_9FLAO</name>
<organism evidence="2 3">
    <name type="scientific">Polaribacter marinivivus</name>
    <dbReference type="NCBI Taxonomy" id="1524260"/>
    <lineage>
        <taxon>Bacteria</taxon>
        <taxon>Pseudomonadati</taxon>
        <taxon>Bacteroidota</taxon>
        <taxon>Flavobacteriia</taxon>
        <taxon>Flavobacteriales</taxon>
        <taxon>Flavobacteriaceae</taxon>
    </lineage>
</organism>
<keyword evidence="3" id="KW-1185">Reference proteome</keyword>
<dbReference type="RefSeq" id="WP_377409509.1">
    <property type="nucleotide sequence ID" value="NZ_JBHSCY010000001.1"/>
</dbReference>
<evidence type="ECO:0000256" key="1">
    <source>
        <dbReference type="SAM" id="MobiDB-lite"/>
    </source>
</evidence>
<reference evidence="3" key="1">
    <citation type="journal article" date="2019" name="Int. J. Syst. Evol. Microbiol.">
        <title>The Global Catalogue of Microorganisms (GCM) 10K type strain sequencing project: providing services to taxonomists for standard genome sequencing and annotation.</title>
        <authorList>
            <consortium name="The Broad Institute Genomics Platform"/>
            <consortium name="The Broad Institute Genome Sequencing Center for Infectious Disease"/>
            <person name="Wu L."/>
            <person name="Ma J."/>
        </authorList>
    </citation>
    <scope>NUCLEOTIDE SEQUENCE [LARGE SCALE GENOMIC DNA]</scope>
    <source>
        <strain evidence="3">CECT 8655</strain>
    </source>
</reference>